<evidence type="ECO:0000313" key="3">
    <source>
        <dbReference type="EMBL" id="AYM74604.1"/>
    </source>
</evidence>
<organism evidence="3 4">
    <name type="scientific">Janthinobacterium agaricidamnosum</name>
    <dbReference type="NCBI Taxonomy" id="55508"/>
    <lineage>
        <taxon>Bacteria</taxon>
        <taxon>Pseudomonadati</taxon>
        <taxon>Pseudomonadota</taxon>
        <taxon>Betaproteobacteria</taxon>
        <taxon>Burkholderiales</taxon>
        <taxon>Oxalobacteraceae</taxon>
        <taxon>Janthinobacterium</taxon>
    </lineage>
</organism>
<dbReference type="Proteomes" id="UP000279594">
    <property type="component" value="Chromosome"/>
</dbReference>
<feature type="region of interest" description="Disordered" evidence="1">
    <location>
        <begin position="92"/>
        <end position="112"/>
    </location>
</feature>
<evidence type="ECO:0000256" key="2">
    <source>
        <dbReference type="SAM" id="Phobius"/>
    </source>
</evidence>
<dbReference type="AlphaFoldDB" id="A0A3G2E3J5"/>
<evidence type="ECO:0000256" key="1">
    <source>
        <dbReference type="SAM" id="MobiDB-lite"/>
    </source>
</evidence>
<evidence type="ECO:0000313" key="4">
    <source>
        <dbReference type="Proteomes" id="UP000279594"/>
    </source>
</evidence>
<feature type="transmembrane region" description="Helical" evidence="2">
    <location>
        <begin position="65"/>
        <end position="87"/>
    </location>
</feature>
<reference evidence="3 4" key="1">
    <citation type="submission" date="2018-10" db="EMBL/GenBank/DDBJ databases">
        <title>Effects of UV and annual dynamics of microbial communities in freshwater RAS systems.</title>
        <authorList>
            <person name="Bekkelund A.K."/>
            <person name="Hansen B.R."/>
            <person name="Stokken H."/>
            <person name="Eriksen B.F."/>
            <person name="Kashulin N.A."/>
        </authorList>
    </citation>
    <scope>NUCLEOTIDE SEQUENCE [LARGE SCALE GENOMIC DNA]</scope>
    <source>
        <strain evidence="3 4">BHSEK</strain>
    </source>
</reference>
<keyword evidence="2" id="KW-0472">Membrane</keyword>
<accession>A0A3G2E3J5</accession>
<keyword evidence="4" id="KW-1185">Reference proteome</keyword>
<proteinExistence type="predicted"/>
<keyword evidence="2" id="KW-0812">Transmembrane</keyword>
<dbReference type="EMBL" id="CP033019">
    <property type="protein sequence ID" value="AYM74604.1"/>
    <property type="molecule type" value="Genomic_DNA"/>
</dbReference>
<name>A0A3G2E3J5_9BURK</name>
<keyword evidence="2" id="KW-1133">Transmembrane helix</keyword>
<protein>
    <submittedName>
        <fullName evidence="3">Uncharacterized protein</fullName>
    </submittedName>
</protein>
<sequence>MAGTGLTTVGAMGGALPPAAAGGADGVVQAESASATAPMETGRLPRVNRRRVNTKLRVNNIGVRMWILMIEALVAFFLLAFIVWWTMYSGKKPAPPARKQLGEEQDGTEKLK</sequence>
<gene>
    <name evidence="3" type="ORF">D9M09_01365</name>
</gene>